<comment type="caution">
    <text evidence="1">The sequence shown here is derived from an EMBL/GenBank/DDBJ whole genome shotgun (WGS) entry which is preliminary data.</text>
</comment>
<organism evidence="1">
    <name type="scientific">marine sediment metagenome</name>
    <dbReference type="NCBI Taxonomy" id="412755"/>
    <lineage>
        <taxon>unclassified sequences</taxon>
        <taxon>metagenomes</taxon>
        <taxon>ecological metagenomes</taxon>
    </lineage>
</organism>
<dbReference type="EMBL" id="BARW01002494">
    <property type="protein sequence ID" value="GAI71662.1"/>
    <property type="molecule type" value="Genomic_DNA"/>
</dbReference>
<gene>
    <name evidence="1" type="ORF">S12H4_06915</name>
</gene>
<evidence type="ECO:0000313" key="1">
    <source>
        <dbReference type="EMBL" id="GAI71662.1"/>
    </source>
</evidence>
<accession>X1QSV5</accession>
<dbReference type="AlphaFoldDB" id="X1QSV5"/>
<sequence>MIAEEVWQKGEAKVEKKDALFCILKGVKLSLGIIVSGHWKLKLVDRFTYT</sequence>
<protein>
    <submittedName>
        <fullName evidence="1">Uncharacterized protein</fullName>
    </submittedName>
</protein>
<name>X1QSV5_9ZZZZ</name>
<reference evidence="1" key="1">
    <citation type="journal article" date="2014" name="Front. Microbiol.">
        <title>High frequency of phylogenetically diverse reductive dehalogenase-homologous genes in deep subseafloor sedimentary metagenomes.</title>
        <authorList>
            <person name="Kawai M."/>
            <person name="Futagami T."/>
            <person name="Toyoda A."/>
            <person name="Takaki Y."/>
            <person name="Nishi S."/>
            <person name="Hori S."/>
            <person name="Arai W."/>
            <person name="Tsubouchi T."/>
            <person name="Morono Y."/>
            <person name="Uchiyama I."/>
            <person name="Ito T."/>
            <person name="Fujiyama A."/>
            <person name="Inagaki F."/>
            <person name="Takami H."/>
        </authorList>
    </citation>
    <scope>NUCLEOTIDE SEQUENCE</scope>
    <source>
        <strain evidence="1">Expedition CK06-06</strain>
    </source>
</reference>
<proteinExistence type="predicted"/>